<organism evidence="8 9">
    <name type="scientific">Chaetomium fimeti</name>
    <dbReference type="NCBI Taxonomy" id="1854472"/>
    <lineage>
        <taxon>Eukaryota</taxon>
        <taxon>Fungi</taxon>
        <taxon>Dikarya</taxon>
        <taxon>Ascomycota</taxon>
        <taxon>Pezizomycotina</taxon>
        <taxon>Sordariomycetes</taxon>
        <taxon>Sordariomycetidae</taxon>
        <taxon>Sordariales</taxon>
        <taxon>Chaetomiaceae</taxon>
        <taxon>Chaetomium</taxon>
    </lineage>
</organism>
<keyword evidence="3" id="KW-0805">Transcription regulation</keyword>
<dbReference type="Gene3D" id="3.30.310.10">
    <property type="entry name" value="TATA-Binding Protein"/>
    <property type="match status" value="2"/>
</dbReference>
<dbReference type="EMBL" id="JAUEPN010000005">
    <property type="protein sequence ID" value="KAK3294444.1"/>
    <property type="molecule type" value="Genomic_DNA"/>
</dbReference>
<dbReference type="InterPro" id="IPR012295">
    <property type="entry name" value="TBP_dom_sf"/>
</dbReference>
<name>A0AAE0HDB4_9PEZI</name>
<dbReference type="CDD" id="cd04516">
    <property type="entry name" value="TBP_eukaryotes"/>
    <property type="match status" value="1"/>
</dbReference>
<dbReference type="RefSeq" id="XP_062657958.1">
    <property type="nucleotide sequence ID" value="XM_062807593.1"/>
</dbReference>
<reference evidence="8" key="1">
    <citation type="journal article" date="2023" name="Mol. Phylogenet. Evol.">
        <title>Genome-scale phylogeny and comparative genomics of the fungal order Sordariales.</title>
        <authorList>
            <person name="Hensen N."/>
            <person name="Bonometti L."/>
            <person name="Westerberg I."/>
            <person name="Brannstrom I.O."/>
            <person name="Guillou S."/>
            <person name="Cros-Aarteil S."/>
            <person name="Calhoun S."/>
            <person name="Haridas S."/>
            <person name="Kuo A."/>
            <person name="Mondo S."/>
            <person name="Pangilinan J."/>
            <person name="Riley R."/>
            <person name="LaButti K."/>
            <person name="Andreopoulos B."/>
            <person name="Lipzen A."/>
            <person name="Chen C."/>
            <person name="Yan M."/>
            <person name="Daum C."/>
            <person name="Ng V."/>
            <person name="Clum A."/>
            <person name="Steindorff A."/>
            <person name="Ohm R.A."/>
            <person name="Martin F."/>
            <person name="Silar P."/>
            <person name="Natvig D.O."/>
            <person name="Lalanne C."/>
            <person name="Gautier V."/>
            <person name="Ament-Velasquez S.L."/>
            <person name="Kruys A."/>
            <person name="Hutchinson M.I."/>
            <person name="Powell A.J."/>
            <person name="Barry K."/>
            <person name="Miller A.N."/>
            <person name="Grigoriev I.V."/>
            <person name="Debuchy R."/>
            <person name="Gladieux P."/>
            <person name="Hiltunen Thoren M."/>
            <person name="Johannesson H."/>
        </authorList>
    </citation>
    <scope>NUCLEOTIDE SEQUENCE</scope>
    <source>
        <strain evidence="8">CBS 168.71</strain>
    </source>
</reference>
<dbReference type="HAMAP" id="MF_00408">
    <property type="entry name" value="TATA_bind_prot_arch"/>
    <property type="match status" value="1"/>
</dbReference>
<evidence type="ECO:0000256" key="4">
    <source>
        <dbReference type="ARBA" id="ARBA00023125"/>
    </source>
</evidence>
<evidence type="ECO:0000256" key="6">
    <source>
        <dbReference type="ARBA" id="ARBA00023242"/>
    </source>
</evidence>
<evidence type="ECO:0000313" key="8">
    <source>
        <dbReference type="EMBL" id="KAK3294444.1"/>
    </source>
</evidence>
<feature type="region of interest" description="Disordered" evidence="7">
    <location>
        <begin position="1"/>
        <end position="24"/>
    </location>
</feature>
<reference evidence="8" key="2">
    <citation type="submission" date="2023-06" db="EMBL/GenBank/DDBJ databases">
        <authorList>
            <consortium name="Lawrence Berkeley National Laboratory"/>
            <person name="Haridas S."/>
            <person name="Hensen N."/>
            <person name="Bonometti L."/>
            <person name="Westerberg I."/>
            <person name="Brannstrom I.O."/>
            <person name="Guillou S."/>
            <person name="Cros-Aarteil S."/>
            <person name="Calhoun S."/>
            <person name="Kuo A."/>
            <person name="Mondo S."/>
            <person name="Pangilinan J."/>
            <person name="Riley R."/>
            <person name="Labutti K."/>
            <person name="Andreopoulos B."/>
            <person name="Lipzen A."/>
            <person name="Chen C."/>
            <person name="Yanf M."/>
            <person name="Daum C."/>
            <person name="Ng V."/>
            <person name="Clum A."/>
            <person name="Steindorff A."/>
            <person name="Ohm R."/>
            <person name="Martin F."/>
            <person name="Silar P."/>
            <person name="Natvig D."/>
            <person name="Lalanne C."/>
            <person name="Gautier V."/>
            <person name="Ament-Velasquez S.L."/>
            <person name="Kruys A."/>
            <person name="Hutchinson M.I."/>
            <person name="Powell A.J."/>
            <person name="Barry K."/>
            <person name="Miller A.N."/>
            <person name="Grigoriev I.V."/>
            <person name="Debuchy R."/>
            <person name="Gladieux P."/>
            <person name="Thoren M.H."/>
            <person name="Johannesson H."/>
        </authorList>
    </citation>
    <scope>NUCLEOTIDE SEQUENCE</scope>
    <source>
        <strain evidence="8">CBS 168.71</strain>
    </source>
</reference>
<keyword evidence="9" id="KW-1185">Reference proteome</keyword>
<proteinExistence type="inferred from homology"/>
<evidence type="ECO:0000256" key="7">
    <source>
        <dbReference type="SAM" id="MobiDB-lite"/>
    </source>
</evidence>
<dbReference type="GO" id="GO:0006352">
    <property type="term" value="P:DNA-templated transcription initiation"/>
    <property type="evidence" value="ECO:0007669"/>
    <property type="project" value="InterPro"/>
</dbReference>
<evidence type="ECO:0000256" key="1">
    <source>
        <dbReference type="ARBA" id="ARBA00004123"/>
    </source>
</evidence>
<dbReference type="PRINTS" id="PR00686">
    <property type="entry name" value="TIFACTORIID"/>
</dbReference>
<dbReference type="AlphaFoldDB" id="A0AAE0HDB4"/>
<dbReference type="GeneID" id="87844541"/>
<sequence length="255" mass="28924">MPADRTTRSQTGSPPGPEPEGTRHPYTWRERFKPDWPQPQIQNVVATVNMECRLNLPVIAQHARNVEYNRKKFHALIMRIRDPRTTTLVFASGKMVITGAKSEALAQFAARKHARAVQKCGFQTRFRDFKVQNFVGSATCDFLIRLERIAYMYKESAMYEPELFPGLVYTMIRPKLKCLVFSTGKVVLTGAKAADDVFEAFANLYPLLLEAKVAGSTAPPPRIRTKLSPEVKAARRAMRAEERRLAKGRRNSEVL</sequence>
<dbReference type="PANTHER" id="PTHR10126">
    <property type="entry name" value="TATA-BOX BINDING PROTEIN"/>
    <property type="match status" value="1"/>
</dbReference>
<keyword evidence="5" id="KW-0804">Transcription</keyword>
<dbReference type="InterPro" id="IPR000814">
    <property type="entry name" value="TBP"/>
</dbReference>
<dbReference type="Pfam" id="PF00352">
    <property type="entry name" value="TBP"/>
    <property type="match status" value="2"/>
</dbReference>
<comment type="caution">
    <text evidence="8">The sequence shown here is derived from an EMBL/GenBank/DDBJ whole genome shotgun (WGS) entry which is preliminary data.</text>
</comment>
<comment type="subcellular location">
    <subcellularLocation>
        <location evidence="1">Nucleus</location>
    </subcellularLocation>
</comment>
<dbReference type="SUPFAM" id="SSF55945">
    <property type="entry name" value="TATA-box binding protein-like"/>
    <property type="match status" value="2"/>
</dbReference>
<protein>
    <submittedName>
        <fullName evidence="8">Uncharacterized protein</fullName>
    </submittedName>
</protein>
<keyword evidence="6" id="KW-0539">Nucleus</keyword>
<dbReference type="Proteomes" id="UP001278766">
    <property type="component" value="Unassembled WGS sequence"/>
</dbReference>
<gene>
    <name evidence="8" type="ORF">B0H64DRAFT_463345</name>
</gene>
<accession>A0AAE0HDB4</accession>
<dbReference type="InterPro" id="IPR033710">
    <property type="entry name" value="TBP_eukaryotic"/>
</dbReference>
<evidence type="ECO:0000313" key="9">
    <source>
        <dbReference type="Proteomes" id="UP001278766"/>
    </source>
</evidence>
<evidence type="ECO:0000256" key="5">
    <source>
        <dbReference type="ARBA" id="ARBA00023163"/>
    </source>
</evidence>
<dbReference type="GO" id="GO:0005634">
    <property type="term" value="C:nucleus"/>
    <property type="evidence" value="ECO:0007669"/>
    <property type="project" value="UniProtKB-SubCell"/>
</dbReference>
<dbReference type="GO" id="GO:0003677">
    <property type="term" value="F:DNA binding"/>
    <property type="evidence" value="ECO:0007669"/>
    <property type="project" value="UniProtKB-KW"/>
</dbReference>
<dbReference type="FunFam" id="3.30.310.10:FF:000005">
    <property type="entry name" value="TATA box-binding protein-like 1"/>
    <property type="match status" value="1"/>
</dbReference>
<keyword evidence="4" id="KW-0238">DNA-binding</keyword>
<evidence type="ECO:0000256" key="2">
    <source>
        <dbReference type="ARBA" id="ARBA00005560"/>
    </source>
</evidence>
<evidence type="ECO:0000256" key="3">
    <source>
        <dbReference type="ARBA" id="ARBA00023015"/>
    </source>
</evidence>
<comment type="similarity">
    <text evidence="2">Belongs to the TBP family.</text>
</comment>